<protein>
    <submittedName>
        <fullName evidence="1">Uncharacterized protein</fullName>
    </submittedName>
</protein>
<accession>A0A0E9TMY4</accession>
<organism evidence="1">
    <name type="scientific">Anguilla anguilla</name>
    <name type="common">European freshwater eel</name>
    <name type="synonym">Muraena anguilla</name>
    <dbReference type="NCBI Taxonomy" id="7936"/>
    <lineage>
        <taxon>Eukaryota</taxon>
        <taxon>Metazoa</taxon>
        <taxon>Chordata</taxon>
        <taxon>Craniata</taxon>
        <taxon>Vertebrata</taxon>
        <taxon>Euteleostomi</taxon>
        <taxon>Actinopterygii</taxon>
        <taxon>Neopterygii</taxon>
        <taxon>Teleostei</taxon>
        <taxon>Anguilliformes</taxon>
        <taxon>Anguillidae</taxon>
        <taxon>Anguilla</taxon>
    </lineage>
</organism>
<name>A0A0E9TMY4_ANGAN</name>
<reference evidence="1" key="2">
    <citation type="journal article" date="2015" name="Fish Shellfish Immunol.">
        <title>Early steps in the European eel (Anguilla anguilla)-Vibrio vulnificus interaction in the gills: Role of the RtxA13 toxin.</title>
        <authorList>
            <person name="Callol A."/>
            <person name="Pajuelo D."/>
            <person name="Ebbesson L."/>
            <person name="Teles M."/>
            <person name="MacKenzie S."/>
            <person name="Amaro C."/>
        </authorList>
    </citation>
    <scope>NUCLEOTIDE SEQUENCE</scope>
</reference>
<dbReference type="EMBL" id="GBXM01053616">
    <property type="protein sequence ID" value="JAH54961.1"/>
    <property type="molecule type" value="Transcribed_RNA"/>
</dbReference>
<evidence type="ECO:0000313" key="1">
    <source>
        <dbReference type="EMBL" id="JAH54961.1"/>
    </source>
</evidence>
<proteinExistence type="predicted"/>
<reference evidence="1" key="1">
    <citation type="submission" date="2014-11" db="EMBL/GenBank/DDBJ databases">
        <authorList>
            <person name="Amaro Gonzalez C."/>
        </authorList>
    </citation>
    <scope>NUCLEOTIDE SEQUENCE</scope>
</reference>
<sequence length="35" mass="3898">MHLMNQEEYIKPISSASVFPVLLGNQVTSLARLPL</sequence>
<dbReference type="AlphaFoldDB" id="A0A0E9TMY4"/>